<reference evidence="1" key="1">
    <citation type="submission" date="2018-04" db="EMBL/GenBank/DDBJ databases">
        <title>Transcriptome of Schizaphis graminum biotype I.</title>
        <authorList>
            <person name="Scully E.D."/>
            <person name="Geib S.M."/>
            <person name="Palmer N.A."/>
            <person name="Koch K."/>
            <person name="Bradshaw J."/>
            <person name="Heng-Moss T."/>
            <person name="Sarath G."/>
        </authorList>
    </citation>
    <scope>NUCLEOTIDE SEQUENCE</scope>
</reference>
<name>A0A2S2P1R1_SCHGA</name>
<proteinExistence type="predicted"/>
<evidence type="ECO:0000313" key="1">
    <source>
        <dbReference type="EMBL" id="MBY23350.1"/>
    </source>
</evidence>
<dbReference type="EMBL" id="GGMR01010731">
    <property type="protein sequence ID" value="MBY23350.1"/>
    <property type="molecule type" value="Transcribed_RNA"/>
</dbReference>
<sequence>MVEYKLMEIKIVQNSENDEESQKSENDEECNQYVKNASNFSNVAKDLTSQIDENIVPADNEALLFVYIKKFFAKKFSFFETVVESPKIFCLAMGINFTKESLKDPKNYKITEIDTYDDNIV</sequence>
<accession>A0A2S2P1R1</accession>
<organism evidence="1">
    <name type="scientific">Schizaphis graminum</name>
    <name type="common">Green bug aphid</name>
    <dbReference type="NCBI Taxonomy" id="13262"/>
    <lineage>
        <taxon>Eukaryota</taxon>
        <taxon>Metazoa</taxon>
        <taxon>Ecdysozoa</taxon>
        <taxon>Arthropoda</taxon>
        <taxon>Hexapoda</taxon>
        <taxon>Insecta</taxon>
        <taxon>Pterygota</taxon>
        <taxon>Neoptera</taxon>
        <taxon>Paraneoptera</taxon>
        <taxon>Hemiptera</taxon>
        <taxon>Sternorrhyncha</taxon>
        <taxon>Aphidomorpha</taxon>
        <taxon>Aphidoidea</taxon>
        <taxon>Aphididae</taxon>
        <taxon>Aphidini</taxon>
        <taxon>Schizaphis</taxon>
    </lineage>
</organism>
<gene>
    <name evidence="1" type="ORF">g.124603</name>
</gene>
<protein>
    <submittedName>
        <fullName evidence="1">Uncharacterized protein</fullName>
    </submittedName>
</protein>
<dbReference type="AlphaFoldDB" id="A0A2S2P1R1"/>